<feature type="binding site" evidence="12">
    <location>
        <position position="191"/>
    </location>
    <ligand>
        <name>thiamine diphosphate</name>
        <dbReference type="ChEBI" id="CHEBI:58937"/>
    </ligand>
</feature>
<dbReference type="Gene3D" id="3.40.50.970">
    <property type="match status" value="2"/>
</dbReference>
<feature type="active site" description="Proton donor" evidence="10">
    <location>
        <position position="421"/>
    </location>
</feature>
<name>A0A0C3B3V3_PILCF</name>
<dbReference type="GO" id="GO:0046872">
    <property type="term" value="F:metal ion binding"/>
    <property type="evidence" value="ECO:0007669"/>
    <property type="project" value="UniProtKB-KW"/>
</dbReference>
<feature type="binding site" evidence="11">
    <location>
        <position position="530"/>
    </location>
    <ligand>
        <name>substrate</name>
    </ligand>
</feature>
<dbReference type="GO" id="GO:0006098">
    <property type="term" value="P:pentose-phosphate shunt"/>
    <property type="evidence" value="ECO:0007669"/>
    <property type="project" value="TreeGrafter"/>
</dbReference>
<comment type="cofactor">
    <cofactor evidence="1">
        <name>Co(2+)</name>
        <dbReference type="ChEBI" id="CHEBI:48828"/>
    </cofactor>
</comment>
<dbReference type="Pfam" id="PF00456">
    <property type="entry name" value="Transketolase_N"/>
    <property type="match status" value="1"/>
</dbReference>
<feature type="binding site" evidence="13">
    <location>
        <position position="191"/>
    </location>
    <ligand>
        <name>Mg(2+)</name>
        <dbReference type="ChEBI" id="CHEBI:18420"/>
    </ligand>
</feature>
<feature type="binding site" evidence="11">
    <location>
        <position position="471"/>
    </location>
    <ligand>
        <name>substrate</name>
    </ligand>
</feature>
<evidence type="ECO:0000256" key="5">
    <source>
        <dbReference type="ARBA" id="ARBA00022679"/>
    </source>
</evidence>
<dbReference type="AlphaFoldDB" id="A0A0C3B3V3"/>
<gene>
    <name evidence="16" type="ORF">PILCRDRAFT_521790</name>
</gene>
<dbReference type="InterPro" id="IPR033247">
    <property type="entry name" value="Transketolase_fam"/>
</dbReference>
<evidence type="ECO:0000256" key="3">
    <source>
        <dbReference type="ARBA" id="ARBA00011738"/>
    </source>
</evidence>
<sequence length="684" mass="73792">MSQFTPEKTDYVSIATIRTLAADIVAKSNSGHPGAPMGMAPAAHVLFSRFFNANPKNTKWFNRDRFVLSNGHACALQYILLHLLGYKLSMDDLKAFRQIDSKTPGHPEAGHTDGVEVTTGPLGQGFANGVGLAIAQAHLGAVYNRDGFDLINNYTYVFTGDGCLMEGVASEAASLAGHLQLGNLIVVYDDNHISIDGDTAVAFTENVEQRFLAYGWQVLHVDNGDSDLKGIYDAIAEGRKEKAKPTIVRLRTTIGFGSKQQGTHGVHGSPLKADDIQALKTKFGFQPDEKFVVPRETYDTYAAIASRGASLENEWTSLLSSYGKKYPNEHAELIRRISGELPHGWEKTLPVYKPSDAAQASRKLSEIVLTAITPALPDLLGGSADLTGSNLTKVKGTTDFQPPSTKLGTYAGTYIRFGVREHAMGAIANGLHAYGGIVPFVATFLNFVSYAAGAVRLSALSGHQVIWVATHDSIGLGEDGPTHQPIETAIHLRAIPNLDFWRPADGNETSAAYLVALQSSHTPSVLSLSRQNLPNLENSTIEHASKGGYVIHEEEGEDLTIVSAGSEVSIAVEAAGKLKSEGYKIRIVSLPCWSVFDRQSQEYKLSILRSGAPILSLEALSTAGWQKYSHEQYGLPAWGASGPYQKVYEKFGITGSNIAVVSKKVITFYKKKGGEVVSPMVKAL</sequence>
<dbReference type="SMART" id="SM00861">
    <property type="entry name" value="Transket_pyr"/>
    <property type="match status" value="1"/>
</dbReference>
<feature type="binding site" evidence="13">
    <location>
        <position position="161"/>
    </location>
    <ligand>
        <name>Mg(2+)</name>
        <dbReference type="ChEBI" id="CHEBI:18420"/>
    </ligand>
</feature>
<dbReference type="InterPro" id="IPR005478">
    <property type="entry name" value="Transketolase_bac-like"/>
</dbReference>
<feature type="binding site" evidence="11">
    <location>
        <position position="362"/>
    </location>
    <ligand>
        <name>substrate</name>
    </ligand>
</feature>
<dbReference type="FunFam" id="3.40.50.970:FF:000003">
    <property type="entry name" value="Transketolase"/>
    <property type="match status" value="1"/>
</dbReference>
<dbReference type="FunCoup" id="A0A0C3B3V3">
    <property type="interactions" value="381"/>
</dbReference>
<evidence type="ECO:0000256" key="9">
    <source>
        <dbReference type="ARBA" id="ARBA00049473"/>
    </source>
</evidence>
<dbReference type="Gene3D" id="3.40.50.920">
    <property type="match status" value="1"/>
</dbReference>
<dbReference type="Pfam" id="PF22613">
    <property type="entry name" value="Transketolase_C_1"/>
    <property type="match status" value="1"/>
</dbReference>
<feature type="binding site" evidence="12">
    <location>
        <position position="72"/>
    </location>
    <ligand>
        <name>thiamine diphosphate</name>
        <dbReference type="ChEBI" id="CHEBI:58937"/>
    </ligand>
</feature>
<dbReference type="GO" id="GO:0005829">
    <property type="term" value="C:cytosol"/>
    <property type="evidence" value="ECO:0007669"/>
    <property type="project" value="TreeGrafter"/>
</dbReference>
<feature type="site" description="Important for catalytic activity" evidence="14">
    <location>
        <position position="267"/>
    </location>
</feature>
<keyword evidence="5" id="KW-0808">Transferase</keyword>
<dbReference type="GO" id="GO:0004802">
    <property type="term" value="F:transketolase activity"/>
    <property type="evidence" value="ECO:0007669"/>
    <property type="project" value="UniProtKB-EC"/>
</dbReference>
<dbReference type="InterPro" id="IPR055152">
    <property type="entry name" value="Transketolase-like_C_2"/>
</dbReference>
<accession>A0A0C3B3V3</accession>
<reference evidence="17" key="2">
    <citation type="submission" date="2015-01" db="EMBL/GenBank/DDBJ databases">
        <title>Evolutionary Origins and Diversification of the Mycorrhizal Mutualists.</title>
        <authorList>
            <consortium name="DOE Joint Genome Institute"/>
            <consortium name="Mycorrhizal Genomics Consortium"/>
            <person name="Kohler A."/>
            <person name="Kuo A."/>
            <person name="Nagy L.G."/>
            <person name="Floudas D."/>
            <person name="Copeland A."/>
            <person name="Barry K.W."/>
            <person name="Cichocki N."/>
            <person name="Veneault-Fourrey C."/>
            <person name="LaButti K."/>
            <person name="Lindquist E.A."/>
            <person name="Lipzen A."/>
            <person name="Lundell T."/>
            <person name="Morin E."/>
            <person name="Murat C."/>
            <person name="Riley R."/>
            <person name="Ohm R."/>
            <person name="Sun H."/>
            <person name="Tunlid A."/>
            <person name="Henrissat B."/>
            <person name="Grigoriev I.V."/>
            <person name="Hibbett D.S."/>
            <person name="Martin F."/>
        </authorList>
    </citation>
    <scope>NUCLEOTIDE SEQUENCE [LARGE SCALE GENOMIC DNA]</scope>
    <source>
        <strain evidence="17">F 1598</strain>
    </source>
</reference>
<evidence type="ECO:0000259" key="15">
    <source>
        <dbReference type="SMART" id="SM00861"/>
    </source>
</evidence>
<feature type="binding site" evidence="12">
    <location>
        <position position="162"/>
    </location>
    <ligand>
        <name>thiamine diphosphate</name>
        <dbReference type="ChEBI" id="CHEBI:58937"/>
    </ligand>
</feature>
<feature type="binding site" evidence="11">
    <location>
        <position position="479"/>
    </location>
    <ligand>
        <name>substrate</name>
    </ligand>
</feature>
<dbReference type="NCBIfam" id="TIGR00232">
    <property type="entry name" value="tktlase_bact"/>
    <property type="match status" value="1"/>
</dbReference>
<dbReference type="SUPFAM" id="SSF52518">
    <property type="entry name" value="Thiamin diphosphate-binding fold (THDP-binding)"/>
    <property type="match status" value="2"/>
</dbReference>
<evidence type="ECO:0000313" key="17">
    <source>
        <dbReference type="Proteomes" id="UP000054166"/>
    </source>
</evidence>
<keyword evidence="6 13" id="KW-0479">Metal-binding</keyword>
<feature type="site" description="Important for catalytic activity" evidence="14">
    <location>
        <position position="32"/>
    </location>
</feature>
<feature type="binding site" evidence="12">
    <location>
        <position position="447"/>
    </location>
    <ligand>
        <name>thiamine diphosphate</name>
        <dbReference type="ChEBI" id="CHEBI:58937"/>
    </ligand>
</feature>
<evidence type="ECO:0000256" key="2">
    <source>
        <dbReference type="ARBA" id="ARBA00007131"/>
    </source>
</evidence>
<keyword evidence="8 12" id="KW-0786">Thiamine pyrophosphate</keyword>
<reference evidence="16 17" key="1">
    <citation type="submission" date="2014-04" db="EMBL/GenBank/DDBJ databases">
        <authorList>
            <consortium name="DOE Joint Genome Institute"/>
            <person name="Kuo A."/>
            <person name="Tarkka M."/>
            <person name="Buscot F."/>
            <person name="Kohler A."/>
            <person name="Nagy L.G."/>
            <person name="Floudas D."/>
            <person name="Copeland A."/>
            <person name="Barry K.W."/>
            <person name="Cichocki N."/>
            <person name="Veneault-Fourrey C."/>
            <person name="LaButti K."/>
            <person name="Lindquist E.A."/>
            <person name="Lipzen A."/>
            <person name="Lundell T."/>
            <person name="Morin E."/>
            <person name="Murat C."/>
            <person name="Sun H."/>
            <person name="Tunlid A."/>
            <person name="Henrissat B."/>
            <person name="Grigoriev I.V."/>
            <person name="Hibbett D.S."/>
            <person name="Martin F."/>
            <person name="Nordberg H.P."/>
            <person name="Cantor M.N."/>
            <person name="Hua S.X."/>
        </authorList>
    </citation>
    <scope>NUCLEOTIDE SEQUENCE [LARGE SCALE GENOMIC DNA]</scope>
    <source>
        <strain evidence="16 17">F 1598</strain>
    </source>
</reference>
<protein>
    <recommendedName>
        <fullName evidence="4">transketolase</fullName>
        <ecNumber evidence="4">2.2.1.1</ecNumber>
    </recommendedName>
</protein>
<dbReference type="OrthoDB" id="10267175at2759"/>
<dbReference type="STRING" id="765440.A0A0C3B3V3"/>
<evidence type="ECO:0000256" key="11">
    <source>
        <dbReference type="PIRSR" id="PIRSR605478-2"/>
    </source>
</evidence>
<dbReference type="InterPro" id="IPR005475">
    <property type="entry name" value="Transketolase-like_Pyr-bd"/>
</dbReference>
<feature type="binding site" evidence="11">
    <location>
        <position position="32"/>
    </location>
    <ligand>
        <name>substrate</name>
    </ligand>
</feature>
<dbReference type="FunFam" id="3.40.50.920:FF:000003">
    <property type="entry name" value="Transketolase"/>
    <property type="match status" value="1"/>
</dbReference>
<evidence type="ECO:0000256" key="10">
    <source>
        <dbReference type="PIRSR" id="PIRSR605478-1"/>
    </source>
</evidence>
<feature type="binding site" evidence="11">
    <location>
        <position position="267"/>
    </location>
    <ligand>
        <name>substrate</name>
    </ligand>
</feature>
<dbReference type="CDD" id="cd02012">
    <property type="entry name" value="TPP_TK"/>
    <property type="match status" value="1"/>
</dbReference>
<evidence type="ECO:0000256" key="12">
    <source>
        <dbReference type="PIRSR" id="PIRSR605478-3"/>
    </source>
</evidence>
<dbReference type="InterPro" id="IPR009014">
    <property type="entry name" value="Transketo_C/PFOR_II"/>
</dbReference>
<organism evidence="16 17">
    <name type="scientific">Piloderma croceum (strain F 1598)</name>
    <dbReference type="NCBI Taxonomy" id="765440"/>
    <lineage>
        <taxon>Eukaryota</taxon>
        <taxon>Fungi</taxon>
        <taxon>Dikarya</taxon>
        <taxon>Basidiomycota</taxon>
        <taxon>Agaricomycotina</taxon>
        <taxon>Agaricomycetes</taxon>
        <taxon>Agaricomycetidae</taxon>
        <taxon>Atheliales</taxon>
        <taxon>Atheliaceae</taxon>
        <taxon>Piloderma</taxon>
    </lineage>
</organism>
<dbReference type="PROSITE" id="PS00801">
    <property type="entry name" value="TRANSKETOLASE_1"/>
    <property type="match status" value="1"/>
</dbReference>
<comment type="subunit">
    <text evidence="3">Homodimer.</text>
</comment>
<dbReference type="InterPro" id="IPR029061">
    <property type="entry name" value="THDP-binding"/>
</dbReference>
<feature type="binding site" evidence="12">
    <location>
        <begin position="120"/>
        <end position="122"/>
    </location>
    <ligand>
        <name>thiamine diphosphate</name>
        <dbReference type="ChEBI" id="CHEBI:58937"/>
    </ligand>
</feature>
<feature type="binding site" evidence="13">
    <location>
        <position position="193"/>
    </location>
    <ligand>
        <name>Mg(2+)</name>
        <dbReference type="ChEBI" id="CHEBI:18420"/>
    </ligand>
</feature>
<feature type="binding site" evidence="11">
    <location>
        <position position="389"/>
    </location>
    <ligand>
        <name>substrate</name>
    </ligand>
</feature>
<feature type="domain" description="Transketolase-like pyrimidine-binding" evidence="15">
    <location>
        <begin position="359"/>
        <end position="535"/>
    </location>
</feature>
<evidence type="ECO:0000256" key="7">
    <source>
        <dbReference type="ARBA" id="ARBA00022842"/>
    </source>
</evidence>
<dbReference type="PANTHER" id="PTHR43522">
    <property type="entry name" value="TRANSKETOLASE"/>
    <property type="match status" value="1"/>
</dbReference>
<dbReference type="SUPFAM" id="SSF52922">
    <property type="entry name" value="TK C-terminal domain-like"/>
    <property type="match status" value="1"/>
</dbReference>
<dbReference type="InParanoid" id="A0A0C3B3V3"/>
<comment type="cofactor">
    <cofactor evidence="12">
        <name>thiamine diphosphate</name>
        <dbReference type="ChEBI" id="CHEBI:58937"/>
    </cofactor>
    <text evidence="12">Binds 1 thiamine pyrophosphate per subunit. During the reaction, the substrate forms a covalent intermediate with the cofactor.</text>
</comment>
<dbReference type="HOGENOM" id="CLU_009227_0_0_1"/>
<dbReference type="FunFam" id="3.40.50.970:FF:000004">
    <property type="entry name" value="Transketolase"/>
    <property type="match status" value="1"/>
</dbReference>
<evidence type="ECO:0000256" key="13">
    <source>
        <dbReference type="PIRSR" id="PIRSR605478-4"/>
    </source>
</evidence>
<dbReference type="CDD" id="cd07033">
    <property type="entry name" value="TPP_PYR_DXS_TK_like"/>
    <property type="match status" value="1"/>
</dbReference>
<keyword evidence="7 13" id="KW-0460">Magnesium</keyword>
<comment type="similarity">
    <text evidence="2">Belongs to the transketolase family.</text>
</comment>
<evidence type="ECO:0000256" key="8">
    <source>
        <dbReference type="ARBA" id="ARBA00023052"/>
    </source>
</evidence>
<dbReference type="PANTHER" id="PTHR43522:SF2">
    <property type="entry name" value="TRANSKETOLASE 1-RELATED"/>
    <property type="match status" value="1"/>
</dbReference>
<evidence type="ECO:0000313" key="16">
    <source>
        <dbReference type="EMBL" id="KIM80878.1"/>
    </source>
</evidence>
<feature type="binding site" evidence="12">
    <location>
        <position position="267"/>
    </location>
    <ligand>
        <name>thiamine diphosphate</name>
        <dbReference type="ChEBI" id="CHEBI:58937"/>
    </ligand>
</feature>
<evidence type="ECO:0000256" key="4">
    <source>
        <dbReference type="ARBA" id="ARBA00013152"/>
    </source>
</evidence>
<evidence type="ECO:0000256" key="6">
    <source>
        <dbReference type="ARBA" id="ARBA00022723"/>
    </source>
</evidence>
<proteinExistence type="inferred from homology"/>
<keyword evidence="17" id="KW-1185">Reference proteome</keyword>
<comment type="catalytic activity">
    <reaction evidence="9">
        <text>D-sedoheptulose 7-phosphate + D-glyceraldehyde 3-phosphate = aldehydo-D-ribose 5-phosphate + D-xylulose 5-phosphate</text>
        <dbReference type="Rhea" id="RHEA:10508"/>
        <dbReference type="ChEBI" id="CHEBI:57483"/>
        <dbReference type="ChEBI" id="CHEBI:57737"/>
        <dbReference type="ChEBI" id="CHEBI:58273"/>
        <dbReference type="ChEBI" id="CHEBI:59776"/>
        <dbReference type="EC" id="2.2.1.1"/>
    </reaction>
</comment>
<dbReference type="InterPro" id="IPR049557">
    <property type="entry name" value="Transketolase_CS"/>
</dbReference>
<comment type="cofactor">
    <cofactor evidence="13">
        <name>Mg(2+)</name>
        <dbReference type="ChEBI" id="CHEBI:18420"/>
    </cofactor>
    <text evidence="13">Binds 1 Mg(2+) ion per subunit. Can also utilize other divalent metal cations, such as Ca(2+), Mn(2+) and Co(2+).</text>
</comment>
<dbReference type="EMBL" id="KN833002">
    <property type="protein sequence ID" value="KIM80878.1"/>
    <property type="molecule type" value="Genomic_DNA"/>
</dbReference>
<feature type="binding site" evidence="11">
    <location>
        <position position="483"/>
    </location>
    <ligand>
        <name>substrate</name>
    </ligand>
</feature>
<dbReference type="EC" id="2.2.1.1" evidence="4"/>
<dbReference type="GO" id="GO:0005634">
    <property type="term" value="C:nucleus"/>
    <property type="evidence" value="ECO:0007669"/>
    <property type="project" value="TreeGrafter"/>
</dbReference>
<evidence type="ECO:0000256" key="1">
    <source>
        <dbReference type="ARBA" id="ARBA00001941"/>
    </source>
</evidence>
<dbReference type="Pfam" id="PF02779">
    <property type="entry name" value="Transket_pyr"/>
    <property type="match status" value="1"/>
</dbReference>
<dbReference type="InterPro" id="IPR005474">
    <property type="entry name" value="Transketolase_N"/>
</dbReference>
<evidence type="ECO:0000256" key="14">
    <source>
        <dbReference type="PIRSR" id="PIRSR605478-5"/>
    </source>
</evidence>
<dbReference type="Proteomes" id="UP000054166">
    <property type="component" value="Unassembled WGS sequence"/>
</dbReference>